<dbReference type="InterPro" id="IPR029058">
    <property type="entry name" value="AB_hydrolase_fold"/>
</dbReference>
<dbReference type="InterPro" id="IPR011042">
    <property type="entry name" value="6-blade_b-propeller_TolB-like"/>
</dbReference>
<organism evidence="5 6">
    <name type="scientific">Perkinsus olseni</name>
    <name type="common">Perkinsus atlanticus</name>
    <dbReference type="NCBI Taxonomy" id="32597"/>
    <lineage>
        <taxon>Eukaryota</taxon>
        <taxon>Sar</taxon>
        <taxon>Alveolata</taxon>
        <taxon>Perkinsozoa</taxon>
        <taxon>Perkinsea</taxon>
        <taxon>Perkinsida</taxon>
        <taxon>Perkinsidae</taxon>
        <taxon>Perkinsus</taxon>
    </lineage>
</organism>
<dbReference type="EMBL" id="JABANN010000179">
    <property type="protein sequence ID" value="KAF4667546.1"/>
    <property type="molecule type" value="Genomic_DNA"/>
</dbReference>
<dbReference type="Gene3D" id="3.40.50.150">
    <property type="entry name" value="Vaccinia Virus protein VP39"/>
    <property type="match status" value="1"/>
</dbReference>
<feature type="repeat" description="NHL" evidence="2">
    <location>
        <begin position="1102"/>
        <end position="1137"/>
    </location>
</feature>
<dbReference type="GO" id="GO:0008168">
    <property type="term" value="F:methyltransferase activity"/>
    <property type="evidence" value="ECO:0007669"/>
    <property type="project" value="InterPro"/>
</dbReference>
<dbReference type="SUPFAM" id="SSF101898">
    <property type="entry name" value="NHL repeat"/>
    <property type="match status" value="1"/>
</dbReference>
<dbReference type="CDD" id="cd05819">
    <property type="entry name" value="NHL"/>
    <property type="match status" value="1"/>
</dbReference>
<evidence type="ECO:0000256" key="1">
    <source>
        <dbReference type="ARBA" id="ARBA00022737"/>
    </source>
</evidence>
<accession>A0A7J6M7Z7</accession>
<dbReference type="InterPro" id="IPR050952">
    <property type="entry name" value="TRIM-NHL_E3_ligases"/>
</dbReference>
<comment type="caution">
    <text evidence="5">The sequence shown here is derived from an EMBL/GenBank/DDBJ whole genome shotgun (WGS) entry which is preliminary data.</text>
</comment>
<reference evidence="5 6" key="1">
    <citation type="submission" date="2020-04" db="EMBL/GenBank/DDBJ databases">
        <title>Perkinsus olseni comparative genomics.</title>
        <authorList>
            <person name="Bogema D.R."/>
        </authorList>
    </citation>
    <scope>NUCLEOTIDE SEQUENCE [LARGE SCALE GENOMIC DNA]</scope>
    <source>
        <strain evidence="5">ATCC PRA-31</strain>
    </source>
</reference>
<keyword evidence="1" id="KW-0677">Repeat</keyword>
<dbReference type="Gene3D" id="2.120.10.30">
    <property type="entry name" value="TolB, C-terminal domain"/>
    <property type="match status" value="2"/>
</dbReference>
<sequence length="1385" mass="152746">MAENSTSASLMDGAGHDDTITVVVPAEEVSSDTHAHDGNDAEFHQDDSIFIDTPATDDGLIFSPNTGLDTLPDALPVASDVVHPPVFTASKRPREERGRADDDGVASKRPRMEFSAGQGDYDDNIFNDFINNPAINDHMVPSTSTTFPPIAAEDSPPDQSLLPPPVFRSKRSIFEYGNYDRYYNYRHETRAFVDSRLSALMQYLGGDQLDFFHDKTVLDIGCNIGFVTFYVAYILGARRVVGVDIDHSLIDQALRQLRKYKHDGFPLNVVPTSSLSAHKSTSIGRRRAAALEPTFPIALTRRAGVPPITNKVLSIAEQHVENFVKPFGREKVEHVSDRFPFNIEFRTEDVSRDTVDIDVNDGSTITVASPCTHEKGKYDVIFLLSVIKWIHYHHGDEGVKHVFSKIYGLLKPGGLFIFEPQDWKSYRKKRNLTKEIRANFNSIELRPTQFVDYLEKEVGFVLECTLKPSPATATCDVRGFDRPIHLLRKPGGGAKGKQAPAAEIRSVGVYLHGFPDSGVRPVRCSGELQRKAEARFLPLTRADSPKVLHGSRMSSKMAEAVLSSTEGNDMAFCPFNTNGVPNSGGQFYDKTLVGDIEDLNAVCEWLKEHLPGLEKIFLLGFSTGAFLAVCAPVMASTLSEGLRSLLAGVISVACLDEPRSGAKLDFNQEQIDAFERTGECVTNFWPLVEVAIDEKDGSVINSHEIEGAPKPQPVEWRLSRGYYDSYGCLPEKEEISRLWPQHVPLLLVHGTADVLVPCEMSNNLQKAFGPECSVDRITTCEDGHLALCNECARQHRRARQTSSHQLLRLWKIPTCSTCDRAFDLDNEVWFCKTCDAAIGTCCIDSLHDGHSFCPITPSLAAKLQSRMTELGTEAADRELERGRENSEEILKLADELYEDQDARLTELEKDILTAVGERFKALRKLLRLQDEQVRSDIASVRAELARVSEARCLLSAAATETAKLQPREAVIAHNLIKNRKAEVADMTRRGEELCRLLRERQFKQFLDLGSSQDLVVKIANFGFVVPWKTMAVPESQRSPTPSDAPFDCHFSNHQPPLGATPSATTNHHSVRGFGRLHLKTDEEITRHGIGSLTGQIGDAAGGSGLGQFRSPYSVCNRPGRMFVSDSLNHRVQVFDTDTLELVYTIGQRGDAEGEFCDPSGIGVDSDGRIIVAEYGNDRVQIFDRDGKFLHCCGTFGSGEGEFYGPFGVHVCPATQNLLITDSCNHRVQVLSPRGRFLFAFGSKGSEPGQFLYPEGIGTTLDGSSVIVSDKDNGRIQIFTQRGVFIRQITTASERCGPLSGPLGVAADAQGRLYCCDCGNSRIVCLRITGEVLWCSDGSHEGLPVQQPSLTFAAPTGVCIDQSGTLYVACDHAVMIFGQERQQRVG</sequence>
<name>A0A7J6M7Z7_PEROL</name>
<evidence type="ECO:0000259" key="4">
    <source>
        <dbReference type="PROSITE" id="PS51515"/>
    </source>
</evidence>
<dbReference type="Pfam" id="PF06859">
    <property type="entry name" value="Bin3"/>
    <property type="match status" value="1"/>
</dbReference>
<evidence type="ECO:0000256" key="3">
    <source>
        <dbReference type="PROSITE-ProRule" id="PRU00848"/>
    </source>
</evidence>
<feature type="repeat" description="NHL" evidence="2">
    <location>
        <begin position="1142"/>
        <end position="1185"/>
    </location>
</feature>
<dbReference type="GO" id="GO:0000209">
    <property type="term" value="P:protein polyubiquitination"/>
    <property type="evidence" value="ECO:0007669"/>
    <property type="project" value="TreeGrafter"/>
</dbReference>
<evidence type="ECO:0000313" key="6">
    <source>
        <dbReference type="Proteomes" id="UP000572268"/>
    </source>
</evidence>
<dbReference type="SUPFAM" id="SSF53474">
    <property type="entry name" value="alpha/beta-Hydrolases"/>
    <property type="match status" value="1"/>
</dbReference>
<dbReference type="InterPro" id="IPR029063">
    <property type="entry name" value="SAM-dependent_MTases_sf"/>
</dbReference>
<dbReference type="PANTHER" id="PTHR24104">
    <property type="entry name" value="E3 UBIQUITIN-PROTEIN LIGASE NHLRC1-RELATED"/>
    <property type="match status" value="1"/>
</dbReference>
<dbReference type="InterPro" id="IPR001258">
    <property type="entry name" value="NHL_repeat"/>
</dbReference>
<gene>
    <name evidence="5" type="ORF">FOL46_002441</name>
</gene>
<proteinExistence type="predicted"/>
<dbReference type="GO" id="GO:0061630">
    <property type="term" value="F:ubiquitin protein ligase activity"/>
    <property type="evidence" value="ECO:0007669"/>
    <property type="project" value="TreeGrafter"/>
</dbReference>
<evidence type="ECO:0000313" key="5">
    <source>
        <dbReference type="EMBL" id="KAF4667546.1"/>
    </source>
</evidence>
<protein>
    <recommendedName>
        <fullName evidence="4">Bin3-type SAM domain-containing protein</fullName>
    </recommendedName>
</protein>
<dbReference type="Pfam" id="PF01436">
    <property type="entry name" value="NHL"/>
    <property type="match status" value="1"/>
</dbReference>
<keyword evidence="3" id="KW-0949">S-adenosyl-L-methionine</keyword>
<dbReference type="PROSITE" id="PS51125">
    <property type="entry name" value="NHL"/>
    <property type="match status" value="5"/>
</dbReference>
<dbReference type="GO" id="GO:0008270">
    <property type="term" value="F:zinc ion binding"/>
    <property type="evidence" value="ECO:0007669"/>
    <property type="project" value="UniProtKB-KW"/>
</dbReference>
<evidence type="ECO:0000256" key="2">
    <source>
        <dbReference type="PROSITE-ProRule" id="PRU00504"/>
    </source>
</evidence>
<feature type="repeat" description="NHL" evidence="2">
    <location>
        <begin position="1296"/>
        <end position="1328"/>
    </location>
</feature>
<dbReference type="CDD" id="cd02440">
    <property type="entry name" value="AdoMet_MTases"/>
    <property type="match status" value="1"/>
</dbReference>
<dbReference type="PANTHER" id="PTHR24104:SF25">
    <property type="entry name" value="PROTEIN LIN-41"/>
    <property type="match status" value="1"/>
</dbReference>
<dbReference type="PROSITE" id="PS51515">
    <property type="entry name" value="BIN3_SAM"/>
    <property type="match status" value="1"/>
</dbReference>
<dbReference type="InterPro" id="IPR010675">
    <property type="entry name" value="Bin3_C"/>
</dbReference>
<feature type="repeat" description="NHL" evidence="2">
    <location>
        <begin position="1237"/>
        <end position="1281"/>
    </location>
</feature>
<feature type="domain" description="Bin3-type SAM" evidence="4">
    <location>
        <begin position="194"/>
        <end position="492"/>
    </location>
</feature>
<dbReference type="GO" id="GO:0043161">
    <property type="term" value="P:proteasome-mediated ubiquitin-dependent protein catabolic process"/>
    <property type="evidence" value="ECO:0007669"/>
    <property type="project" value="TreeGrafter"/>
</dbReference>
<dbReference type="InterPro" id="IPR024160">
    <property type="entry name" value="BIN3_SAM-bd_dom"/>
</dbReference>
<feature type="repeat" description="NHL" evidence="2">
    <location>
        <begin position="1189"/>
        <end position="1233"/>
    </location>
</feature>
<dbReference type="SUPFAM" id="SSF53335">
    <property type="entry name" value="S-adenosyl-L-methionine-dependent methyltransferases"/>
    <property type="match status" value="1"/>
</dbReference>
<dbReference type="Gene3D" id="3.40.50.1820">
    <property type="entry name" value="alpha/beta hydrolase"/>
    <property type="match status" value="1"/>
</dbReference>
<dbReference type="Proteomes" id="UP000572268">
    <property type="component" value="Unassembled WGS sequence"/>
</dbReference>